<feature type="transmembrane region" description="Helical" evidence="11">
    <location>
        <begin position="120"/>
        <end position="140"/>
    </location>
</feature>
<dbReference type="EMBL" id="LOMZ01000001">
    <property type="protein sequence ID" value="PLC11915.1"/>
    <property type="molecule type" value="Genomic_DNA"/>
</dbReference>
<evidence type="ECO:0000256" key="3">
    <source>
        <dbReference type="ARBA" id="ARBA00008731"/>
    </source>
</evidence>
<organism evidence="13 14">
    <name type="scientific">Kocuria flava</name>
    <dbReference type="NCBI Taxonomy" id="446860"/>
    <lineage>
        <taxon>Bacteria</taxon>
        <taxon>Bacillati</taxon>
        <taxon>Actinomycetota</taxon>
        <taxon>Actinomycetes</taxon>
        <taxon>Micrococcales</taxon>
        <taxon>Micrococcaceae</taxon>
        <taxon>Kocuria</taxon>
    </lineage>
</organism>
<evidence type="ECO:0000256" key="2">
    <source>
        <dbReference type="ARBA" id="ARBA00004644"/>
    </source>
</evidence>
<keyword evidence="8" id="KW-0770">Synapse</keyword>
<dbReference type="Gene3D" id="1.20.1510.10">
    <property type="entry name" value="Cation efflux protein transmembrane domain"/>
    <property type="match status" value="1"/>
</dbReference>
<dbReference type="GO" id="GO:0031410">
    <property type="term" value="C:cytoplasmic vesicle"/>
    <property type="evidence" value="ECO:0007669"/>
    <property type="project" value="UniProtKB-KW"/>
</dbReference>
<dbReference type="PANTHER" id="PTHR31937">
    <property type="entry name" value="TRANSMEMBRANE PROTEIN 163"/>
    <property type="match status" value="1"/>
</dbReference>
<evidence type="ECO:0000256" key="7">
    <source>
        <dbReference type="ARBA" id="ARBA00022989"/>
    </source>
</evidence>
<evidence type="ECO:0000256" key="5">
    <source>
        <dbReference type="ARBA" id="ARBA00022753"/>
    </source>
</evidence>
<dbReference type="InterPro" id="IPR058533">
    <property type="entry name" value="Cation_efflux_TM"/>
</dbReference>
<comment type="caution">
    <text evidence="13">The sequence shown here is derived from an EMBL/GenBank/DDBJ whole genome shotgun (WGS) entry which is preliminary data.</text>
</comment>
<accession>A0A2N4T0Z9</accession>
<comment type="subcellular location">
    <subcellularLocation>
        <location evidence="2">Cytoplasmic vesicle</location>
        <location evidence="2">Secretory vesicle</location>
        <location evidence="2">Synaptic vesicle membrane</location>
        <topology evidence="2">Multi-pass membrane protein</topology>
    </subcellularLocation>
    <subcellularLocation>
        <location evidence="1">Early endosome membrane</location>
    </subcellularLocation>
</comment>
<feature type="transmembrane region" description="Helical" evidence="11">
    <location>
        <begin position="161"/>
        <end position="185"/>
    </location>
</feature>
<comment type="similarity">
    <text evidence="3">Belongs to the TMEM163 family.</text>
</comment>
<keyword evidence="5" id="KW-0967">Endosome</keyword>
<feature type="transmembrane region" description="Helical" evidence="11">
    <location>
        <begin position="57"/>
        <end position="75"/>
    </location>
</feature>
<protein>
    <submittedName>
        <fullName evidence="13">Cation transporter</fullName>
    </submittedName>
</protein>
<dbReference type="PANTHER" id="PTHR31937:SF2">
    <property type="entry name" value="TRANSMEMBRANE PROTEIN 163"/>
    <property type="match status" value="1"/>
</dbReference>
<feature type="transmembrane region" description="Helical" evidence="11">
    <location>
        <begin position="87"/>
        <end position="105"/>
    </location>
</feature>
<dbReference type="Proteomes" id="UP000234632">
    <property type="component" value="Unassembled WGS sequence"/>
</dbReference>
<evidence type="ECO:0000256" key="9">
    <source>
        <dbReference type="ARBA" id="ARBA00023136"/>
    </source>
</evidence>
<keyword evidence="4 11" id="KW-0812">Transmembrane</keyword>
<keyword evidence="7 11" id="KW-1133">Transmembrane helix</keyword>
<dbReference type="GO" id="GO:0008324">
    <property type="term" value="F:monoatomic cation transmembrane transporter activity"/>
    <property type="evidence" value="ECO:0007669"/>
    <property type="project" value="InterPro"/>
</dbReference>
<feature type="transmembrane region" description="Helical" evidence="11">
    <location>
        <begin position="28"/>
        <end position="51"/>
    </location>
</feature>
<keyword evidence="9 11" id="KW-0472">Membrane</keyword>
<reference evidence="13 14" key="1">
    <citation type="submission" date="2015-12" db="EMBL/GenBank/DDBJ databases">
        <authorList>
            <person name="Shamseldin A."/>
            <person name="Moawad H."/>
            <person name="Abd El-Rahim W.M."/>
            <person name="Sadowsky M.J."/>
        </authorList>
    </citation>
    <scope>NUCLEOTIDE SEQUENCE [LARGE SCALE GENOMIC DNA]</scope>
    <source>
        <strain evidence="13 14">S43</strain>
    </source>
</reference>
<dbReference type="GO" id="GO:0016020">
    <property type="term" value="C:membrane"/>
    <property type="evidence" value="ECO:0007669"/>
    <property type="project" value="InterPro"/>
</dbReference>
<dbReference type="AlphaFoldDB" id="A0A2N4T0Z9"/>
<feature type="domain" description="Cation efflux protein transmembrane" evidence="12">
    <location>
        <begin position="32"/>
        <end position="198"/>
    </location>
</feature>
<evidence type="ECO:0000313" key="13">
    <source>
        <dbReference type="EMBL" id="PLC11915.1"/>
    </source>
</evidence>
<dbReference type="Pfam" id="PF01545">
    <property type="entry name" value="Cation_efflux"/>
    <property type="match status" value="1"/>
</dbReference>
<proteinExistence type="inferred from homology"/>
<dbReference type="InterPro" id="IPR027469">
    <property type="entry name" value="Cation_efflux_TMD_sf"/>
</dbReference>
<evidence type="ECO:0000256" key="6">
    <source>
        <dbReference type="ARBA" id="ARBA00022833"/>
    </source>
</evidence>
<evidence type="ECO:0000256" key="8">
    <source>
        <dbReference type="ARBA" id="ARBA00023018"/>
    </source>
</evidence>
<evidence type="ECO:0000256" key="4">
    <source>
        <dbReference type="ARBA" id="ARBA00022692"/>
    </source>
</evidence>
<evidence type="ECO:0000256" key="11">
    <source>
        <dbReference type="SAM" id="Phobius"/>
    </source>
</evidence>
<evidence type="ECO:0000256" key="10">
    <source>
        <dbReference type="ARBA" id="ARBA00023329"/>
    </source>
</evidence>
<evidence type="ECO:0000313" key="14">
    <source>
        <dbReference type="Proteomes" id="UP000234632"/>
    </source>
</evidence>
<gene>
    <name evidence="13" type="ORF">AUQ48_06290</name>
</gene>
<evidence type="ECO:0000259" key="12">
    <source>
        <dbReference type="Pfam" id="PF01545"/>
    </source>
</evidence>
<sequence length="214" mass="22359">MSNPTTTLSPMETEALTRRGLRLAQFTVGYNVVEGVVAVTAGLLAGLVSVVGFGIDSGIESIAAVLVALRLSARLRHGVTDERKEKIALRLVAVTFFVLAAYVTYEGIRSLLAGETPESSPASIIVLVLSLTIMPILAAAKKKVGTTLGDNLILADAAETRICVLLSVSTLVGLLIFALTGAAWVDPVAGFVIAAFAIHEGKEAWEGELVENDG</sequence>
<evidence type="ECO:0000256" key="1">
    <source>
        <dbReference type="ARBA" id="ARBA00004146"/>
    </source>
</evidence>
<dbReference type="InterPro" id="IPR026765">
    <property type="entry name" value="Tmem163"/>
</dbReference>
<keyword evidence="6" id="KW-0862">Zinc</keyword>
<keyword evidence="10" id="KW-0968">Cytoplasmic vesicle</keyword>
<dbReference type="RefSeq" id="WP_101851597.1">
    <property type="nucleotide sequence ID" value="NZ_LOMZ01000001.1"/>
</dbReference>
<name>A0A2N4T0Z9_9MICC</name>
<dbReference type="SUPFAM" id="SSF161111">
    <property type="entry name" value="Cation efflux protein transmembrane domain-like"/>
    <property type="match status" value="1"/>
</dbReference>